<reference evidence="1 2" key="1">
    <citation type="journal article" date="2019" name="Commun. Biol.">
        <title>The bagworm genome reveals a unique fibroin gene that provides high tensile strength.</title>
        <authorList>
            <person name="Kono N."/>
            <person name="Nakamura H."/>
            <person name="Ohtoshi R."/>
            <person name="Tomita M."/>
            <person name="Numata K."/>
            <person name="Arakawa K."/>
        </authorList>
    </citation>
    <scope>NUCLEOTIDE SEQUENCE [LARGE SCALE GENOMIC DNA]</scope>
</reference>
<gene>
    <name evidence="1" type="ORF">EVAR_28134_1</name>
</gene>
<accession>A0A4C1VDT9</accession>
<comment type="caution">
    <text evidence="1">The sequence shown here is derived from an EMBL/GenBank/DDBJ whole genome shotgun (WGS) entry which is preliminary data.</text>
</comment>
<sequence length="115" mass="12986">MVSTSQHCYVTLTYGIRKLSERVYKCYSIHFWVTAVARQAGEVPALRAPPRLWTWMQIETQLILSSVISDYGIVCLVEYKRGGSCPPLPSATVITRSYLHCVSVLDAKSKILHLK</sequence>
<evidence type="ECO:0000313" key="2">
    <source>
        <dbReference type="Proteomes" id="UP000299102"/>
    </source>
</evidence>
<name>A0A4C1VDT9_EUMVA</name>
<organism evidence="1 2">
    <name type="scientific">Eumeta variegata</name>
    <name type="common">Bagworm moth</name>
    <name type="synonym">Eumeta japonica</name>
    <dbReference type="NCBI Taxonomy" id="151549"/>
    <lineage>
        <taxon>Eukaryota</taxon>
        <taxon>Metazoa</taxon>
        <taxon>Ecdysozoa</taxon>
        <taxon>Arthropoda</taxon>
        <taxon>Hexapoda</taxon>
        <taxon>Insecta</taxon>
        <taxon>Pterygota</taxon>
        <taxon>Neoptera</taxon>
        <taxon>Endopterygota</taxon>
        <taxon>Lepidoptera</taxon>
        <taxon>Glossata</taxon>
        <taxon>Ditrysia</taxon>
        <taxon>Tineoidea</taxon>
        <taxon>Psychidae</taxon>
        <taxon>Oiketicinae</taxon>
        <taxon>Eumeta</taxon>
    </lineage>
</organism>
<evidence type="ECO:0000313" key="1">
    <source>
        <dbReference type="EMBL" id="GBP36793.1"/>
    </source>
</evidence>
<protein>
    <submittedName>
        <fullName evidence="1">Uncharacterized protein</fullName>
    </submittedName>
</protein>
<dbReference type="Proteomes" id="UP000299102">
    <property type="component" value="Unassembled WGS sequence"/>
</dbReference>
<proteinExistence type="predicted"/>
<dbReference type="EMBL" id="BGZK01000323">
    <property type="protein sequence ID" value="GBP36793.1"/>
    <property type="molecule type" value="Genomic_DNA"/>
</dbReference>
<dbReference type="AlphaFoldDB" id="A0A4C1VDT9"/>
<keyword evidence="2" id="KW-1185">Reference proteome</keyword>